<feature type="compositionally biased region" description="Acidic residues" evidence="2">
    <location>
        <begin position="476"/>
        <end position="485"/>
    </location>
</feature>
<dbReference type="Proteomes" id="UP001437256">
    <property type="component" value="Unassembled WGS sequence"/>
</dbReference>
<comment type="caution">
    <text evidence="4">The sequence shown here is derived from an EMBL/GenBank/DDBJ whole genome shotgun (WGS) entry which is preliminary data.</text>
</comment>
<evidence type="ECO:0000313" key="5">
    <source>
        <dbReference type="Proteomes" id="UP001437256"/>
    </source>
</evidence>
<accession>A0ABR3AAA5</accession>
<dbReference type="SUPFAM" id="SSF160631">
    <property type="entry name" value="SMI1/KNR4-like"/>
    <property type="match status" value="1"/>
</dbReference>
<feature type="compositionally biased region" description="Polar residues" evidence="2">
    <location>
        <begin position="499"/>
        <end position="509"/>
    </location>
</feature>
<dbReference type="PIRSF" id="PIRSF017023">
    <property type="entry name" value="KNR4"/>
    <property type="match status" value="1"/>
</dbReference>
<reference evidence="4 5" key="1">
    <citation type="submission" date="2024-05" db="EMBL/GenBank/DDBJ databases">
        <title>A draft genome resource for the thread blight pathogen Marasmius tenuissimus strain MS-2.</title>
        <authorList>
            <person name="Yulfo-Soto G.E."/>
            <person name="Baruah I.K."/>
            <person name="Amoako-Attah I."/>
            <person name="Bukari Y."/>
            <person name="Meinhardt L.W."/>
            <person name="Bailey B.A."/>
            <person name="Cohen S.P."/>
        </authorList>
    </citation>
    <scope>NUCLEOTIDE SEQUENCE [LARGE SCALE GENOMIC DNA]</scope>
    <source>
        <strain evidence="4 5">MS-2</strain>
    </source>
</reference>
<evidence type="ECO:0000259" key="3">
    <source>
        <dbReference type="SMART" id="SM00860"/>
    </source>
</evidence>
<feature type="compositionally biased region" description="Low complexity" evidence="2">
    <location>
        <begin position="524"/>
        <end position="535"/>
    </location>
</feature>
<keyword evidence="5" id="KW-1185">Reference proteome</keyword>
<name>A0ABR3AAA5_9AGAR</name>
<comment type="similarity">
    <text evidence="1">Belongs to the KNR4/SMI1 family.</text>
</comment>
<dbReference type="Pfam" id="PF09346">
    <property type="entry name" value="SMI1_KNR4"/>
    <property type="match status" value="1"/>
</dbReference>
<proteinExistence type="inferred from homology"/>
<dbReference type="GO" id="GO:0003843">
    <property type="term" value="F:1,3-beta-D-glucan synthase activity"/>
    <property type="evidence" value="ECO:0007669"/>
    <property type="project" value="UniProtKB-EC"/>
</dbReference>
<protein>
    <submittedName>
        <fullName evidence="4">Cell wall assembly regulator</fullName>
        <ecNumber evidence="4">2.4.1.34</ecNumber>
    </submittedName>
</protein>
<feature type="compositionally biased region" description="Basic and acidic residues" evidence="2">
    <location>
        <begin position="367"/>
        <end position="381"/>
    </location>
</feature>
<dbReference type="PANTHER" id="PTHR47432">
    <property type="entry name" value="CELL WALL ASSEMBLY REGULATOR SMI1"/>
    <property type="match status" value="1"/>
</dbReference>
<evidence type="ECO:0000313" key="4">
    <source>
        <dbReference type="EMBL" id="KAL0070633.1"/>
    </source>
</evidence>
<dbReference type="InterPro" id="IPR037883">
    <property type="entry name" value="Knr4/Smi1-like_sf"/>
</dbReference>
<keyword evidence="4" id="KW-0808">Transferase</keyword>
<dbReference type="InterPro" id="IPR018958">
    <property type="entry name" value="Knr4/Smi1-like_dom"/>
</dbReference>
<sequence length="556" mass="59752">MSPSSPYPPLETTWNKLKLWLSREYPELGDTLNYGILPQDLAQIELQFGFPLPAVVRESYLVVDGQEAESAAGCAEGLFFGLTLLPLEEVLEEWRFWREVDEDPSTGANLQLRQHMDSIPPGWIRKDYSQRGWIPLIADKAGNYVGVDINPGEGGVPGQVIVFGRDFDTKVVLYNGDGAAGWAKWLANFVDDLENGDGFELGSGNDSGDDSEDEIGYESYFYDGTGRGQGDGGGDATVSLRLTGEYKGWSVMEAWADRSVRKWYESGVISEKVPNDKEKERIDINSLDINQAAAEVAIPVLADVSGADEPSSSKGNQDESQEASSESRKSPPKLPTISITKPPVPLPVELPTPREIGGLPSPPDSTHSFDEDIEAGRKAREATQSQLRSPTSPTSTVRQTTSSAQSPVQEDLLVDSEPLAETTPITQASSSLPPIESQLSETTSASDSDKVQDEIDPDLTIRLVGGGGSSGAVSETAEDDTENPTEEPSTVETAKDTDTQSIDSVTSETAAPGKEAKKHKKTKSGLAGLKKLGQLGRKKDSVSSLKDATSAKPEST</sequence>
<dbReference type="SMART" id="SM00860">
    <property type="entry name" value="SMI1_KNR4"/>
    <property type="match status" value="1"/>
</dbReference>
<evidence type="ECO:0000256" key="1">
    <source>
        <dbReference type="ARBA" id="ARBA00005303"/>
    </source>
</evidence>
<dbReference type="EC" id="2.4.1.34" evidence="4"/>
<feature type="compositionally biased region" description="Polar residues" evidence="2">
    <location>
        <begin position="382"/>
        <end position="408"/>
    </location>
</feature>
<feature type="region of interest" description="Disordered" evidence="2">
    <location>
        <begin position="305"/>
        <end position="556"/>
    </location>
</feature>
<evidence type="ECO:0000256" key="2">
    <source>
        <dbReference type="SAM" id="MobiDB-lite"/>
    </source>
</evidence>
<feature type="compositionally biased region" description="Polar residues" evidence="2">
    <location>
        <begin position="423"/>
        <end position="446"/>
    </location>
</feature>
<organism evidence="4 5">
    <name type="scientific">Marasmius tenuissimus</name>
    <dbReference type="NCBI Taxonomy" id="585030"/>
    <lineage>
        <taxon>Eukaryota</taxon>
        <taxon>Fungi</taxon>
        <taxon>Dikarya</taxon>
        <taxon>Basidiomycota</taxon>
        <taxon>Agaricomycotina</taxon>
        <taxon>Agaricomycetes</taxon>
        <taxon>Agaricomycetidae</taxon>
        <taxon>Agaricales</taxon>
        <taxon>Marasmiineae</taxon>
        <taxon>Marasmiaceae</taxon>
        <taxon>Marasmius</taxon>
    </lineage>
</organism>
<dbReference type="EMBL" id="JBBXMP010000006">
    <property type="protein sequence ID" value="KAL0070633.1"/>
    <property type="molecule type" value="Genomic_DNA"/>
</dbReference>
<feature type="compositionally biased region" description="Polar residues" evidence="2">
    <location>
        <begin position="542"/>
        <end position="556"/>
    </location>
</feature>
<feature type="domain" description="Knr4/Smi1-like" evidence="3">
    <location>
        <begin position="35"/>
        <end position="188"/>
    </location>
</feature>
<dbReference type="PANTHER" id="PTHR47432:SF1">
    <property type="entry name" value="CELL WALL ASSEMBLY REGULATOR SMI1"/>
    <property type="match status" value="1"/>
</dbReference>
<dbReference type="InterPro" id="IPR051873">
    <property type="entry name" value="KNR4/SMI1_regulator"/>
</dbReference>
<keyword evidence="4" id="KW-0328">Glycosyltransferase</keyword>
<gene>
    <name evidence="4" type="primary">SMI1</name>
    <name evidence="4" type="ORF">AAF712_002476</name>
</gene>
<dbReference type="InterPro" id="IPR009203">
    <property type="entry name" value="Knr4/Smi1"/>
</dbReference>